<proteinExistence type="predicted"/>
<dbReference type="SUPFAM" id="SSF47384">
    <property type="entry name" value="Homodimeric domain of signal transducing histidine kinase"/>
    <property type="match status" value="1"/>
</dbReference>
<feature type="transmembrane region" description="Helical" evidence="8">
    <location>
        <begin position="124"/>
        <end position="144"/>
    </location>
</feature>
<dbReference type="Pfam" id="PF00512">
    <property type="entry name" value="HisKA"/>
    <property type="match status" value="1"/>
</dbReference>
<feature type="region of interest" description="Disordered" evidence="7">
    <location>
        <begin position="493"/>
        <end position="518"/>
    </location>
</feature>
<dbReference type="CDD" id="cd00075">
    <property type="entry name" value="HATPase"/>
    <property type="match status" value="1"/>
</dbReference>
<evidence type="ECO:0000256" key="7">
    <source>
        <dbReference type="SAM" id="MobiDB-lite"/>
    </source>
</evidence>
<dbReference type="InterPro" id="IPR004358">
    <property type="entry name" value="Sig_transdc_His_kin-like_C"/>
</dbReference>
<accession>A0ABZ0HUQ2</accession>
<feature type="transmembrane region" description="Helical" evidence="8">
    <location>
        <begin position="86"/>
        <end position="104"/>
    </location>
</feature>
<evidence type="ECO:0000256" key="1">
    <source>
        <dbReference type="ARBA" id="ARBA00000085"/>
    </source>
</evidence>
<evidence type="ECO:0000313" key="11">
    <source>
        <dbReference type="Proteomes" id="UP001626536"/>
    </source>
</evidence>
<dbReference type="PROSITE" id="PS50109">
    <property type="entry name" value="HIS_KIN"/>
    <property type="match status" value="1"/>
</dbReference>
<comment type="catalytic activity">
    <reaction evidence="1">
        <text>ATP + protein L-histidine = ADP + protein N-phospho-L-histidine.</text>
        <dbReference type="EC" id="2.7.13.3"/>
    </reaction>
</comment>
<protein>
    <recommendedName>
        <fullName evidence="2">histidine kinase</fullName>
        <ecNumber evidence="2">2.7.13.3</ecNumber>
    </recommendedName>
</protein>
<gene>
    <name evidence="10" type="ORF">RZS28_04235</name>
</gene>
<dbReference type="InterPro" id="IPR003594">
    <property type="entry name" value="HATPase_dom"/>
</dbReference>
<evidence type="ECO:0000256" key="6">
    <source>
        <dbReference type="SAM" id="Coils"/>
    </source>
</evidence>
<dbReference type="InterPro" id="IPR003661">
    <property type="entry name" value="HisK_dim/P_dom"/>
</dbReference>
<dbReference type="CDD" id="cd00082">
    <property type="entry name" value="HisKA"/>
    <property type="match status" value="1"/>
</dbReference>
<feature type="transmembrane region" description="Helical" evidence="8">
    <location>
        <begin position="62"/>
        <end position="80"/>
    </location>
</feature>
<keyword evidence="11" id="KW-1185">Reference proteome</keyword>
<dbReference type="InterPro" id="IPR005467">
    <property type="entry name" value="His_kinase_dom"/>
</dbReference>
<dbReference type="GO" id="GO:0016301">
    <property type="term" value="F:kinase activity"/>
    <property type="evidence" value="ECO:0007669"/>
    <property type="project" value="UniProtKB-KW"/>
</dbReference>
<sequence>MTEVAAEMIARGRSGDSALAAEPGRLAVKLRKARAKLSSSGSGHRDFDIALLRLFAKGRRSSGPAVAALSGVVAAIAATWVAVDAVLAWLCVNVAALSLAYRLAGQFLDAPRADIDVDRQRRNFIIAETVQGVIWASIVCLVSRADDPAARTSALIMLLLVAAVNATVTSSIPAAVYGALTPMALTIAIFLRPTSLWDGAMPLIALAFGTQVYFMLLARKLHAASLEALSFQAEKDELIAELERAKTNSDLARRRAEEANLAKSRFLATMSHELRTPLNAILGFSEVMKGELFGSHMVASYKEYSNDIHSSGQHLLMLINEILDLSRIEAGRFELKEEPVALSHIVEDCRHLLALRAKKRNIALEESVELSLPRIWADERAVRQVVLNLLSNAIKFTPPGGTIKIKIGWTASGGEYFSVRDSGPGIPEDEIPIIMSSFGRGTLAQKNAEEGSGLGLPIVKGLVELHGGAFTLKSKLHEGTEVVVIFPPGRVLEAPSAEPESSASKTRRRSRREACSAA</sequence>
<dbReference type="EMBL" id="CP136862">
    <property type="protein sequence ID" value="WOJ90512.1"/>
    <property type="molecule type" value="Genomic_DNA"/>
</dbReference>
<dbReference type="EC" id="2.7.13.3" evidence="2"/>
<feature type="domain" description="Histidine kinase" evidence="9">
    <location>
        <begin position="269"/>
        <end position="490"/>
    </location>
</feature>
<evidence type="ECO:0000256" key="2">
    <source>
        <dbReference type="ARBA" id="ARBA00012438"/>
    </source>
</evidence>
<dbReference type="SMART" id="SM00388">
    <property type="entry name" value="HisKA"/>
    <property type="match status" value="1"/>
</dbReference>
<dbReference type="PANTHER" id="PTHR43047">
    <property type="entry name" value="TWO-COMPONENT HISTIDINE PROTEIN KINASE"/>
    <property type="match status" value="1"/>
</dbReference>
<evidence type="ECO:0000256" key="5">
    <source>
        <dbReference type="ARBA" id="ARBA00022777"/>
    </source>
</evidence>
<evidence type="ECO:0000256" key="3">
    <source>
        <dbReference type="ARBA" id="ARBA00022553"/>
    </source>
</evidence>
<reference evidence="10 11" key="1">
    <citation type="submission" date="2023-10" db="EMBL/GenBank/DDBJ databases">
        <title>Novel methanotroph of the genus Methylocapsa from a subarctic wetland.</title>
        <authorList>
            <person name="Belova S.E."/>
            <person name="Oshkin I.Y."/>
            <person name="Miroshnikov K."/>
            <person name="Dedysh S.N."/>
        </authorList>
    </citation>
    <scope>NUCLEOTIDE SEQUENCE [LARGE SCALE GENOMIC DNA]</scope>
    <source>
        <strain evidence="10 11">RX1</strain>
    </source>
</reference>
<dbReference type="SMART" id="SM00387">
    <property type="entry name" value="HATPase_c"/>
    <property type="match status" value="1"/>
</dbReference>
<keyword evidence="4" id="KW-0808">Transferase</keyword>
<feature type="transmembrane region" description="Helical" evidence="8">
    <location>
        <begin position="199"/>
        <end position="218"/>
    </location>
</feature>
<evidence type="ECO:0000256" key="4">
    <source>
        <dbReference type="ARBA" id="ARBA00022679"/>
    </source>
</evidence>
<keyword evidence="8" id="KW-0812">Transmembrane</keyword>
<dbReference type="PANTHER" id="PTHR43047:SF72">
    <property type="entry name" value="OSMOSENSING HISTIDINE PROTEIN KINASE SLN1"/>
    <property type="match status" value="1"/>
</dbReference>
<dbReference type="InterPro" id="IPR036890">
    <property type="entry name" value="HATPase_C_sf"/>
</dbReference>
<evidence type="ECO:0000259" key="9">
    <source>
        <dbReference type="PROSITE" id="PS50109"/>
    </source>
</evidence>
<keyword evidence="5 10" id="KW-0418">Kinase</keyword>
<dbReference type="Pfam" id="PF02518">
    <property type="entry name" value="HATPase_c"/>
    <property type="match status" value="1"/>
</dbReference>
<dbReference type="InterPro" id="IPR036097">
    <property type="entry name" value="HisK_dim/P_sf"/>
</dbReference>
<dbReference type="PRINTS" id="PR00344">
    <property type="entry name" value="BCTRLSENSOR"/>
</dbReference>
<dbReference type="Gene3D" id="3.30.565.10">
    <property type="entry name" value="Histidine kinase-like ATPase, C-terminal domain"/>
    <property type="match status" value="1"/>
</dbReference>
<keyword evidence="8" id="KW-1133">Transmembrane helix</keyword>
<dbReference type="Proteomes" id="UP001626536">
    <property type="component" value="Chromosome"/>
</dbReference>
<keyword evidence="6" id="KW-0175">Coiled coil</keyword>
<feature type="coiled-coil region" evidence="6">
    <location>
        <begin position="228"/>
        <end position="262"/>
    </location>
</feature>
<evidence type="ECO:0000256" key="8">
    <source>
        <dbReference type="SAM" id="Phobius"/>
    </source>
</evidence>
<feature type="compositionally biased region" description="Low complexity" evidence="7">
    <location>
        <begin position="493"/>
        <end position="504"/>
    </location>
</feature>
<keyword evidence="8" id="KW-0472">Membrane</keyword>
<dbReference type="SUPFAM" id="SSF55874">
    <property type="entry name" value="ATPase domain of HSP90 chaperone/DNA topoisomerase II/histidine kinase"/>
    <property type="match status" value="1"/>
</dbReference>
<organism evidence="10 11">
    <name type="scientific">Methylocapsa polymorpha</name>
    <dbReference type="NCBI Taxonomy" id="3080828"/>
    <lineage>
        <taxon>Bacteria</taxon>
        <taxon>Pseudomonadati</taxon>
        <taxon>Pseudomonadota</taxon>
        <taxon>Alphaproteobacteria</taxon>
        <taxon>Hyphomicrobiales</taxon>
        <taxon>Beijerinckiaceae</taxon>
        <taxon>Methylocapsa</taxon>
    </lineage>
</organism>
<dbReference type="Gene3D" id="1.10.287.130">
    <property type="match status" value="1"/>
</dbReference>
<evidence type="ECO:0000313" key="10">
    <source>
        <dbReference type="EMBL" id="WOJ90512.1"/>
    </source>
</evidence>
<keyword evidence="3" id="KW-0597">Phosphoprotein</keyword>
<name>A0ABZ0HUQ2_9HYPH</name>
<dbReference type="RefSeq" id="WP_407340025.1">
    <property type="nucleotide sequence ID" value="NZ_CP136862.1"/>
</dbReference>